<evidence type="ECO:0000256" key="2">
    <source>
        <dbReference type="SAM" id="SignalP"/>
    </source>
</evidence>
<keyword evidence="1" id="KW-1133">Transmembrane helix</keyword>
<feature type="transmembrane region" description="Helical" evidence="1">
    <location>
        <begin position="155"/>
        <end position="182"/>
    </location>
</feature>
<dbReference type="InterPro" id="IPR058888">
    <property type="entry name" value="LLG1-like"/>
</dbReference>
<dbReference type="Proteomes" id="UP000663760">
    <property type="component" value="Chromosome 4"/>
</dbReference>
<dbReference type="Pfam" id="PF26578">
    <property type="entry name" value="LLG1"/>
    <property type="match status" value="1"/>
</dbReference>
<organism evidence="4">
    <name type="scientific">Spirodela intermedia</name>
    <name type="common">Intermediate duckweed</name>
    <dbReference type="NCBI Taxonomy" id="51605"/>
    <lineage>
        <taxon>Eukaryota</taxon>
        <taxon>Viridiplantae</taxon>
        <taxon>Streptophyta</taxon>
        <taxon>Embryophyta</taxon>
        <taxon>Tracheophyta</taxon>
        <taxon>Spermatophyta</taxon>
        <taxon>Magnoliopsida</taxon>
        <taxon>Liliopsida</taxon>
        <taxon>Araceae</taxon>
        <taxon>Lemnoideae</taxon>
        <taxon>Spirodela</taxon>
    </lineage>
</organism>
<dbReference type="EMBL" id="LR746267">
    <property type="protein sequence ID" value="CAA7394669.1"/>
    <property type="molecule type" value="Genomic_DNA"/>
</dbReference>
<gene>
    <name evidence="4" type="ORF">SI7747_04004859</name>
    <name evidence="5" type="ORF">SI8410_04005330</name>
</gene>
<feature type="signal peptide" evidence="2">
    <location>
        <begin position="1"/>
        <end position="27"/>
    </location>
</feature>
<dbReference type="EMBL" id="LR743591">
    <property type="protein sequence ID" value="CAA2618692.1"/>
    <property type="molecule type" value="Genomic_DNA"/>
</dbReference>
<evidence type="ECO:0000313" key="6">
    <source>
        <dbReference type="Proteomes" id="UP000663760"/>
    </source>
</evidence>
<dbReference type="PANTHER" id="PTHR31533">
    <property type="entry name" value="GPI-ANCHORED PROTEIN LLG1-RELATED-RELATED"/>
    <property type="match status" value="1"/>
</dbReference>
<keyword evidence="2" id="KW-0732">Signal</keyword>
<keyword evidence="1" id="KW-0812">Transmembrane</keyword>
<evidence type="ECO:0000256" key="1">
    <source>
        <dbReference type="SAM" id="Phobius"/>
    </source>
</evidence>
<reference evidence="4" key="1">
    <citation type="submission" date="2019-12" db="EMBL/GenBank/DDBJ databases">
        <authorList>
            <person name="Scholz U."/>
            <person name="Mascher M."/>
            <person name="Fiebig A."/>
        </authorList>
    </citation>
    <scope>NUCLEOTIDE SEQUENCE</scope>
</reference>
<proteinExistence type="predicted"/>
<feature type="chain" id="PRO_5045019936" description="GPI-anchored protein LLG1-like domain-containing protein" evidence="2">
    <location>
        <begin position="28"/>
        <end position="184"/>
    </location>
</feature>
<evidence type="ECO:0000259" key="3">
    <source>
        <dbReference type="Pfam" id="PF26578"/>
    </source>
</evidence>
<keyword evidence="6" id="KW-1185">Reference proteome</keyword>
<dbReference type="InterPro" id="IPR039307">
    <property type="entry name" value="LORELEI-like"/>
</dbReference>
<name>A0A7I8IKK3_SPIIN</name>
<dbReference type="PANTHER" id="PTHR31533:SF2">
    <property type="entry name" value="GPI-ANCHORED PROTEIN LLG1"/>
    <property type="match status" value="1"/>
</dbReference>
<feature type="domain" description="GPI-anchored protein LLG1-like" evidence="3">
    <location>
        <begin position="62"/>
        <end position="137"/>
    </location>
</feature>
<evidence type="ECO:0000313" key="4">
    <source>
        <dbReference type="EMBL" id="CAA2618692.1"/>
    </source>
</evidence>
<evidence type="ECO:0000313" key="5">
    <source>
        <dbReference type="EMBL" id="CAA7394669.1"/>
    </source>
</evidence>
<sequence>MRRDPFLGGAGCRLPAILFIFLRVAAAASSAAFISDGALGSGISGAAGGRALLQAKKSCPISFEFKNYMIITSQCKGPRYPPKLCCTAFMEFACPYAEQLNDPTNDCATTMFSYINLYGSYPPGLFASECKDSKRGLECVGVPASTDDVQGNTSAAAAAAAAAALVVAIPAMLSFFLVHLMIIS</sequence>
<keyword evidence="1" id="KW-0472">Membrane</keyword>
<dbReference type="OrthoDB" id="585255at2759"/>
<accession>A0A7I8IKK3</accession>
<dbReference type="AlphaFoldDB" id="A0A7I8IKK3"/>
<protein>
    <recommendedName>
        <fullName evidence="3">GPI-anchored protein LLG1-like domain-containing protein</fullName>
    </recommendedName>
</protein>